<dbReference type="Pfam" id="PF15917">
    <property type="entry name" value="Piezo_TM25-28"/>
    <property type="match status" value="1"/>
</dbReference>
<dbReference type="OMA" id="PWVTHTS"/>
<dbReference type="InParanoid" id="A0A4W3IXL7"/>
<reference evidence="18" key="1">
    <citation type="journal article" date="2006" name="Science">
        <title>Ancient noncoding elements conserved in the human genome.</title>
        <authorList>
            <person name="Venkatesh B."/>
            <person name="Kirkness E.F."/>
            <person name="Loh Y.H."/>
            <person name="Halpern A.L."/>
            <person name="Lee A.P."/>
            <person name="Johnson J."/>
            <person name="Dandona N."/>
            <person name="Viswanathan L.D."/>
            <person name="Tay A."/>
            <person name="Venter J.C."/>
            <person name="Strausberg R.L."/>
            <person name="Brenner S."/>
        </authorList>
    </citation>
    <scope>NUCLEOTIDE SEQUENCE [LARGE SCALE GENOMIC DNA]</scope>
</reference>
<evidence type="ECO:0000259" key="13">
    <source>
        <dbReference type="Pfam" id="PF15917"/>
    </source>
</evidence>
<dbReference type="Proteomes" id="UP000314986">
    <property type="component" value="Unassembled WGS sequence"/>
</dbReference>
<keyword evidence="3" id="KW-0813">Transport</keyword>
<comment type="similarity">
    <text evidence="2">Belongs to the PIEZO (TC 1.A.75) family.</text>
</comment>
<feature type="transmembrane region" description="Helical" evidence="11">
    <location>
        <begin position="1587"/>
        <end position="1614"/>
    </location>
</feature>
<dbReference type="GO" id="GO:0008381">
    <property type="term" value="F:mechanosensitive monoatomic ion channel activity"/>
    <property type="evidence" value="ECO:0007669"/>
    <property type="project" value="InterPro"/>
</dbReference>
<feature type="transmembrane region" description="Helical" evidence="11">
    <location>
        <begin position="1082"/>
        <end position="1103"/>
    </location>
</feature>
<feature type="transmembrane region" description="Helical" evidence="11">
    <location>
        <begin position="1115"/>
        <end position="1138"/>
    </location>
</feature>
<evidence type="ECO:0000259" key="12">
    <source>
        <dbReference type="Pfam" id="PF12166"/>
    </source>
</evidence>
<reference evidence="17" key="5">
    <citation type="submission" date="2025-09" db="UniProtKB">
        <authorList>
            <consortium name="Ensembl"/>
        </authorList>
    </citation>
    <scope>IDENTIFICATION</scope>
</reference>
<feature type="transmembrane region" description="Helical" evidence="11">
    <location>
        <begin position="909"/>
        <end position="925"/>
    </location>
</feature>
<feature type="transmembrane region" description="Helical" evidence="11">
    <location>
        <begin position="1920"/>
        <end position="1938"/>
    </location>
</feature>
<feature type="domain" description="Piezo transmembrane helical unit" evidence="14">
    <location>
        <begin position="1582"/>
        <end position="1704"/>
    </location>
</feature>
<feature type="transmembrane region" description="Helical" evidence="11">
    <location>
        <begin position="518"/>
        <end position="536"/>
    </location>
</feature>
<feature type="compositionally biased region" description="Basic and acidic residues" evidence="10">
    <location>
        <begin position="1344"/>
        <end position="1356"/>
    </location>
</feature>
<feature type="region of interest" description="Disordered" evidence="10">
    <location>
        <begin position="1744"/>
        <end position="1769"/>
    </location>
</feature>
<feature type="region of interest" description="Disordered" evidence="10">
    <location>
        <begin position="1344"/>
        <end position="1368"/>
    </location>
</feature>
<evidence type="ECO:0000259" key="15">
    <source>
        <dbReference type="Pfam" id="PF24871"/>
    </source>
</evidence>
<evidence type="ECO:0000256" key="1">
    <source>
        <dbReference type="ARBA" id="ARBA00004651"/>
    </source>
</evidence>
<feature type="domain" description="Piezo THU9 and anchor" evidence="16">
    <location>
        <begin position="1818"/>
        <end position="2054"/>
    </location>
</feature>
<feature type="transmembrane region" description="Helical" evidence="11">
    <location>
        <begin position="379"/>
        <end position="398"/>
    </location>
</feature>
<feature type="transmembrane region" description="Helical" evidence="11">
    <location>
        <begin position="494"/>
        <end position="512"/>
    </location>
</feature>
<feature type="transmembrane region" description="Helical" evidence="11">
    <location>
        <begin position="548"/>
        <end position="566"/>
    </location>
</feature>
<dbReference type="GO" id="GO:0005886">
    <property type="term" value="C:plasma membrane"/>
    <property type="evidence" value="ECO:0007669"/>
    <property type="project" value="UniProtKB-SubCell"/>
</dbReference>
<evidence type="ECO:0000256" key="6">
    <source>
        <dbReference type="ARBA" id="ARBA00022989"/>
    </source>
</evidence>
<evidence type="ECO:0000313" key="18">
    <source>
        <dbReference type="Proteomes" id="UP000314986"/>
    </source>
</evidence>
<feature type="transmembrane region" description="Helical" evidence="11">
    <location>
        <begin position="1959"/>
        <end position="1980"/>
    </location>
</feature>
<feature type="transmembrane region" description="Helical" evidence="11">
    <location>
        <begin position="1992"/>
        <end position="2011"/>
    </location>
</feature>
<feature type="region of interest" description="Disordered" evidence="10">
    <location>
        <begin position="48"/>
        <end position="98"/>
    </location>
</feature>
<feature type="transmembrane region" description="Helical" evidence="11">
    <location>
        <begin position="234"/>
        <end position="256"/>
    </location>
</feature>
<feature type="transmembrane region" description="Helical" evidence="11">
    <location>
        <begin position="351"/>
        <end position="367"/>
    </location>
</feature>
<dbReference type="Pfam" id="PF24871">
    <property type="entry name" value="Piezo_TM1-24"/>
    <property type="match status" value="1"/>
</dbReference>
<feature type="transmembrane region" description="Helical" evidence="11">
    <location>
        <begin position="992"/>
        <end position="1010"/>
    </location>
</feature>
<feature type="domain" description="Piezo TM25-28" evidence="13">
    <location>
        <begin position="1034"/>
        <end position="1249"/>
    </location>
</feature>
<feature type="transmembrane region" description="Helical" evidence="11">
    <location>
        <begin position="1890"/>
        <end position="1908"/>
    </location>
</feature>
<accession>A0A4W3IXL7</accession>
<dbReference type="Pfam" id="PF24874">
    <property type="entry name" value="Piezo_THU9_anchor"/>
    <property type="match status" value="1"/>
</dbReference>
<dbReference type="Ensembl" id="ENSCMIT00000035905.1">
    <property type="protein sequence ID" value="ENSCMIP00000035379.1"/>
    <property type="gene ID" value="ENSCMIG00000014966.1"/>
</dbReference>
<keyword evidence="6 11" id="KW-1133">Transmembrane helix</keyword>
<feature type="domain" description="Piezo non-specific cation channel cap" evidence="12">
    <location>
        <begin position="2092"/>
        <end position="2166"/>
    </location>
</feature>
<evidence type="ECO:0000256" key="11">
    <source>
        <dbReference type="SAM" id="Phobius"/>
    </source>
</evidence>
<name>A0A4W3IXL7_CALMI</name>
<keyword evidence="5 11" id="KW-0812">Transmembrane</keyword>
<feature type="compositionally biased region" description="Basic and acidic residues" evidence="10">
    <location>
        <begin position="61"/>
        <end position="72"/>
    </location>
</feature>
<reference evidence="17" key="4">
    <citation type="submission" date="2025-08" db="UniProtKB">
        <authorList>
            <consortium name="Ensembl"/>
        </authorList>
    </citation>
    <scope>IDENTIFICATION</scope>
</reference>
<dbReference type="STRING" id="7868.ENSCMIP00000035379"/>
<dbReference type="PANTHER" id="PTHR47049:SF7">
    <property type="entry name" value="PIEZO-TYPE MECHANOSENSITIVE ION CHANNEL COMPONENT 2 ISOFORM X1"/>
    <property type="match status" value="1"/>
</dbReference>
<evidence type="ECO:0000256" key="3">
    <source>
        <dbReference type="ARBA" id="ARBA00022448"/>
    </source>
</evidence>
<evidence type="ECO:0000256" key="7">
    <source>
        <dbReference type="ARBA" id="ARBA00023065"/>
    </source>
</evidence>
<evidence type="ECO:0000259" key="16">
    <source>
        <dbReference type="Pfam" id="PF24874"/>
    </source>
</evidence>
<evidence type="ECO:0000259" key="14">
    <source>
        <dbReference type="Pfam" id="PF23188"/>
    </source>
</evidence>
<feature type="transmembrane region" description="Helical" evidence="11">
    <location>
        <begin position="20"/>
        <end position="39"/>
    </location>
</feature>
<dbReference type="InterPro" id="IPR031805">
    <property type="entry name" value="Piezo_TM25-28"/>
</dbReference>
<feature type="transmembrane region" description="Helical" evidence="11">
    <location>
        <begin position="885"/>
        <end position="903"/>
    </location>
</feature>
<feature type="transmembrane region" description="Helical" evidence="11">
    <location>
        <begin position="937"/>
        <end position="957"/>
    </location>
</feature>
<feature type="transmembrane region" description="Helical" evidence="11">
    <location>
        <begin position="2233"/>
        <end position="2256"/>
    </location>
</feature>
<organism evidence="17 18">
    <name type="scientific">Callorhinchus milii</name>
    <name type="common">Ghost shark</name>
    <dbReference type="NCBI Taxonomy" id="7868"/>
    <lineage>
        <taxon>Eukaryota</taxon>
        <taxon>Metazoa</taxon>
        <taxon>Chordata</taxon>
        <taxon>Craniata</taxon>
        <taxon>Vertebrata</taxon>
        <taxon>Chondrichthyes</taxon>
        <taxon>Holocephali</taxon>
        <taxon>Chimaeriformes</taxon>
        <taxon>Callorhinchidae</taxon>
        <taxon>Callorhinchus</taxon>
    </lineage>
</organism>
<proteinExistence type="inferred from homology"/>
<dbReference type="InterPro" id="IPR056770">
    <property type="entry name" value="Piezo_THU9_anchor"/>
</dbReference>
<feature type="transmembrane region" description="Helical" evidence="11">
    <location>
        <begin position="166"/>
        <end position="189"/>
    </location>
</feature>
<feature type="transmembrane region" description="Helical" evidence="11">
    <location>
        <begin position="963"/>
        <end position="980"/>
    </location>
</feature>
<feature type="transmembrane region" description="Helical" evidence="11">
    <location>
        <begin position="1626"/>
        <end position="1644"/>
    </location>
</feature>
<feature type="compositionally biased region" description="Basic residues" evidence="10">
    <location>
        <begin position="1749"/>
        <end position="1758"/>
    </location>
</feature>
<feature type="transmembrane region" description="Helical" evidence="11">
    <location>
        <begin position="1819"/>
        <end position="1842"/>
    </location>
</feature>
<feature type="transmembrane region" description="Helical" evidence="11">
    <location>
        <begin position="115"/>
        <end position="137"/>
    </location>
</feature>
<feature type="transmembrane region" description="Helical" evidence="11">
    <location>
        <begin position="2032"/>
        <end position="2057"/>
    </location>
</feature>
<keyword evidence="8 11" id="KW-0472">Membrane</keyword>
<keyword evidence="7" id="KW-0406">Ion transport</keyword>
<evidence type="ECO:0000256" key="2">
    <source>
        <dbReference type="ARBA" id="ARBA00007821"/>
    </source>
</evidence>
<feature type="transmembrane region" description="Helical" evidence="11">
    <location>
        <begin position="1055"/>
        <end position="1075"/>
    </location>
</feature>
<feature type="compositionally biased region" description="Acidic residues" evidence="10">
    <location>
        <begin position="73"/>
        <end position="92"/>
    </location>
</feature>
<comment type="subcellular location">
    <subcellularLocation>
        <location evidence="1">Cell membrane</location>
        <topology evidence="1">Multi-pass membrane protein</topology>
    </subcellularLocation>
</comment>
<feature type="transmembrane region" description="Helical" evidence="11">
    <location>
        <begin position="599"/>
        <end position="620"/>
    </location>
</feature>
<feature type="domain" description="Piezo non-specific cation channel cap" evidence="12">
    <location>
        <begin position="2176"/>
        <end position="2320"/>
    </location>
</feature>
<feature type="transmembrane region" description="Helical" evidence="11">
    <location>
        <begin position="404"/>
        <end position="421"/>
    </location>
</feature>
<feature type="transmembrane region" description="Helical" evidence="11">
    <location>
        <begin position="756"/>
        <end position="774"/>
    </location>
</feature>
<feature type="transmembrane region" description="Helical" evidence="11">
    <location>
        <begin position="323"/>
        <end position="345"/>
    </location>
</feature>
<reference evidence="18" key="2">
    <citation type="journal article" date="2007" name="PLoS Biol.">
        <title>Survey sequencing and comparative analysis of the elephant shark (Callorhinchus milii) genome.</title>
        <authorList>
            <person name="Venkatesh B."/>
            <person name="Kirkness E.F."/>
            <person name="Loh Y.H."/>
            <person name="Halpern A.L."/>
            <person name="Lee A.P."/>
            <person name="Johnson J."/>
            <person name="Dandona N."/>
            <person name="Viswanathan L.D."/>
            <person name="Tay A."/>
            <person name="Venter J.C."/>
            <person name="Strausberg R.L."/>
            <person name="Brenner S."/>
        </authorList>
    </citation>
    <scope>NUCLEOTIDE SEQUENCE [LARGE SCALE GENOMIC DNA]</scope>
</reference>
<evidence type="ECO:0000256" key="4">
    <source>
        <dbReference type="ARBA" id="ARBA00022475"/>
    </source>
</evidence>
<dbReference type="Pfam" id="PF23188">
    <property type="entry name" value="THU_Piezo1"/>
    <property type="match status" value="1"/>
</dbReference>
<feature type="domain" description="Piezo TM1-24" evidence="15">
    <location>
        <begin position="9"/>
        <end position="625"/>
    </location>
</feature>
<evidence type="ECO:0000256" key="9">
    <source>
        <dbReference type="ARBA" id="ARBA00023303"/>
    </source>
</evidence>
<dbReference type="PANTHER" id="PTHR47049">
    <property type="entry name" value="PIEZO-TYPE MECHANOSENSITIVE ION CHANNEL HOMOLOG"/>
    <property type="match status" value="1"/>
</dbReference>
<dbReference type="InterPro" id="IPR027272">
    <property type="entry name" value="Piezo"/>
</dbReference>
<reference evidence="18" key="3">
    <citation type="journal article" date="2014" name="Nature">
        <title>Elephant shark genome provides unique insights into gnathostome evolution.</title>
        <authorList>
            <consortium name="International Elephant Shark Genome Sequencing Consortium"/>
            <person name="Venkatesh B."/>
            <person name="Lee A.P."/>
            <person name="Ravi V."/>
            <person name="Maurya A.K."/>
            <person name="Lian M.M."/>
            <person name="Swann J.B."/>
            <person name="Ohta Y."/>
            <person name="Flajnik M.F."/>
            <person name="Sutoh Y."/>
            <person name="Kasahara M."/>
            <person name="Hoon S."/>
            <person name="Gangu V."/>
            <person name="Roy S.W."/>
            <person name="Irimia M."/>
            <person name="Korzh V."/>
            <person name="Kondrychyn I."/>
            <person name="Lim Z.W."/>
            <person name="Tay B.H."/>
            <person name="Tohari S."/>
            <person name="Kong K.W."/>
            <person name="Ho S."/>
            <person name="Lorente-Galdos B."/>
            <person name="Quilez J."/>
            <person name="Marques-Bonet T."/>
            <person name="Raney B.J."/>
            <person name="Ingham P.W."/>
            <person name="Tay A."/>
            <person name="Hillier L.W."/>
            <person name="Minx P."/>
            <person name="Boehm T."/>
            <person name="Wilson R.K."/>
            <person name="Brenner S."/>
            <person name="Warren W.C."/>
        </authorList>
    </citation>
    <scope>NUCLEOTIDE SEQUENCE [LARGE SCALE GENOMIC DNA]</scope>
</reference>
<dbReference type="GeneTree" id="ENSGT00940000164142"/>
<evidence type="ECO:0000256" key="8">
    <source>
        <dbReference type="ARBA" id="ARBA00023136"/>
    </source>
</evidence>
<dbReference type="InterPro" id="IPR031334">
    <property type="entry name" value="Piezo_cap_dom"/>
</dbReference>
<evidence type="ECO:0000256" key="10">
    <source>
        <dbReference type="SAM" id="MobiDB-lite"/>
    </source>
</evidence>
<feature type="transmembrane region" description="Helical" evidence="11">
    <location>
        <begin position="1862"/>
        <end position="1881"/>
    </location>
</feature>
<dbReference type="InterPro" id="IPR056768">
    <property type="entry name" value="THU_Piezo"/>
</dbReference>
<evidence type="ECO:0000256" key="5">
    <source>
        <dbReference type="ARBA" id="ARBA00022692"/>
    </source>
</evidence>
<keyword evidence="18" id="KW-1185">Reference proteome</keyword>
<dbReference type="Pfam" id="PF12166">
    <property type="entry name" value="Piezo_cap"/>
    <property type="match status" value="2"/>
</dbReference>
<feature type="transmembrane region" description="Helical" evidence="11">
    <location>
        <begin position="723"/>
        <end position="750"/>
    </location>
</feature>
<dbReference type="InterPro" id="IPR056769">
    <property type="entry name" value="Piezo_TM1-24"/>
</dbReference>
<evidence type="ECO:0000313" key="17">
    <source>
        <dbReference type="Ensembl" id="ENSCMIP00000035379.1"/>
    </source>
</evidence>
<protein>
    <submittedName>
        <fullName evidence="17">Piezo-type mechanosensitive ion channel component 2-like</fullName>
    </submittedName>
</protein>
<keyword evidence="9" id="KW-0407">Ion channel</keyword>
<keyword evidence="4" id="KW-1003">Cell membrane</keyword>
<sequence>MLPLKVSLCLHRLSESNPGNAIRLIAPDVGMLIGSLAFLNMCRRLASKSDRGKSSQDQPEGEVRRERQKSSEEETEREEGDDEEDKEEEPEEPKEKKPTLAEKVALVMLGLKEMVGALVTTAGTFLVTLLLCLAGIALPSLTSAVYFLTFLGLGSWWACRRGFSLTFFRCLCVTMAIISATHLTILYLYQLHAFQAALPPQHLGARLLGMSALISTNDTEPWRLRTHGRQPWPVLLNLASLLLLYYTLATIIRHLILSTQSEVRNSTAGVNAVLHIGCKNGKHKYSTDGIGPCIPFSFLWLPTEDYTETEMQKDNGSDQPSSLVIIGQFIMKQSYICALIIMMVWSITYNSWLTFALLIWSCIIWMLRDRQRYAKLSSPFLVVYGNLLVVQQFFVGLQLSEAELFPDVAKIFYASIFWLLLRQYLTEKEEMRTQSQTLLSEVSSQQTGEKDLYEMYLNTPIVQDKLFLLFSSSADSAQKEGELVAVMGSFVKGLLVKYWIYCCGAMFFLVSFTGRVMVYKILYIMLFLFCVALYQIHYEWWRRILKYFWITVVSYSMGVLIFIYTYQFKTVSGLLQQVMGISEDSLNDMGLEQYDTAELFTRILLPSAFLLACILQLHYFHEHFLSLTDCENFTPREDNTTYRLASKHKNDVKMSSNDTLNNLDFQDKEPSLEQEEVPEISESPRPWSMVVDRMTSLLLKFLELTHKAQVLGWRLLELHIIKIISSCIIWITLKEVSLMNYVLLILWVFALPYSSFRPLASSISTVWTCVMILCKMMYQLKFVNPAESVLFPVQNGTQALVNMSSLYSGPIDPAFWFGALRKCESNNHLCILGLLAFEATVFRHQLYYRLHNGLKPPITGTLFGNITRFHLDDGLMNCIRYFVNYLFYKFGLEICFMLAVNLIGQRMDMYAGVHALWLVAVLYRRRRKAIAEIWPKYCCFMACIIVLQYLLCIGIPPVLCKDYPWSTDSSLILNLIKWLYLPDFTKRPNALFLMYDFLLLLFASIQWQVFEDENTTSIRMIAGDNVEISRSLDPATINQYIPVPNFLHCRSYLDMLKVIIFSYLFWFVLCLIFITGTIRINIFCMGYLVACFYFLLSGAQLLLKPVKVILRQWDYLIGYTILVIVLKNFLSIGSCVYLKLLLKSHCWLVQTLGMACTIKEYELPDAESLKKGCEVPEEEAGIMWDSTCFLFLLAQRRVFLSYYFLYVVADLNASKILAARGAELFEAKIKKGVSARLVQEKKSMEQLKKHGSYYLFDTDSEDEGKEEEEETPKNEAKKSSAFQVCGWCPALPGPVQSCPPWKFLRCLLGQDRKGYGAKLAYIALIKDSKAAVKERDKELKQLKRAEQKKEKLERKKQQGNISDNPHPASMAIRALNSSTDNLLQRGLNILSFAWMFVQALLDSLIELVRSISKDYTDVSTVLRIERSILRSELKQVFLSYPSAKQIPVHSQLYTFLRSIHCTTEGTTLYSRQTTIEFLDDQDEASLGLPKPSTRVKWKLQKMANVDLSSSMENVLSRVIRWDYRGLLLRFDAIKIPVCTVSNGIVPYFRMFHDSDLEESERFYHRLPRLLKLLFALYDTMAAQSDMLCYFVIILNHIVSASVLTLVLPVLVFLWGMLSVPRPKKRFWMLAILYTEITVVVKYCFQFGFFPWTTSAARVRNADQPFYLPNIVGVEKKDGYVHYDLIQLLALFLHRSILKCHGLWDSQDDVKEKDWTENGKQAGENGENSAYCHMEPLQTIKLQDGLKSAGSRRRHRRASPRTGKEGKSGRLRPQTLVRQELGRGFGLTSFPSCRALQVSLPIRQFFYDIIHPDYNAVCDVYVLMFLVDVINFIVIVFGYWAFGKHSAAADITESLSEDQVPEAFLVMLLIQFATMIVDRALYLRKTVLGKVVFQVILVFGIHFWMFFILPGVTERRFNQNSVAQLWYFFKCIYFGLSAYQIKCGYPNRVLGNFLTKSYNYLNLFLFQGFRMVPFLTELRAVMDWVWTDTTLSISSWICVEDIYANIFILKCWRESEKRYPQPSGQKKNMVVKYGMGGLIIFSLICIIWFPLLFMSLVMSVAGVTNQPLDVSIEISIGGYEPLFTMSAQQQNLRPFSHAAYDQLTSAMQFLVKYLPEDIMVAHIKSDANLLWSITPASLKAMREEIANSTHIYIHLYWTILRYSRMEKLSVLDVPKTERYQSLAFYRNISLKLEENPGNATSGMLKWWNVQEYASQACSNLQLTIFSDKVSPSGLGFLAGYGIVGLYMSVVLVIGKFVREFFNGISRSIMFEELPNTDRILKLCTDIFLVRETGELGLEEQLFAKLIFLYRSPETMIKWTRESKE</sequence>
<feature type="transmembrane region" description="Helical" evidence="11">
    <location>
        <begin position="143"/>
        <end position="159"/>
    </location>
</feature>